<dbReference type="AlphaFoldDB" id="A0A812F1S9"/>
<proteinExistence type="predicted"/>
<organism evidence="1 2">
    <name type="scientific">Candidatus Nitrosotenuis uzonensis</name>
    <dbReference type="NCBI Taxonomy" id="1407055"/>
    <lineage>
        <taxon>Archaea</taxon>
        <taxon>Nitrososphaerota</taxon>
        <taxon>Candidatus Nitrosotenuis</taxon>
    </lineage>
</organism>
<name>A0A812F1S9_9ARCH</name>
<dbReference type="EMBL" id="CAJNAQ010000005">
    <property type="protein sequence ID" value="CAE6502244.1"/>
    <property type="molecule type" value="Genomic_DNA"/>
</dbReference>
<dbReference type="RefSeq" id="WP_205100716.1">
    <property type="nucleotide sequence ID" value="NZ_CAJNAQ010000005.1"/>
</dbReference>
<gene>
    <name evidence="1" type="ORF">NUZ5A_51257</name>
</gene>
<sequence>MGLPVKQEKQRSKKSMTLEKELESALKKVQSQLIVSSDGYWSLSNVLNMVAAGGIYASKKLDRSEWQKIRVAVEQKRLDFDDKTVRDLAKKIA</sequence>
<comment type="caution">
    <text evidence="1">The sequence shown here is derived from an EMBL/GenBank/DDBJ whole genome shotgun (WGS) entry which is preliminary data.</text>
</comment>
<evidence type="ECO:0000313" key="1">
    <source>
        <dbReference type="EMBL" id="CAE6502244.1"/>
    </source>
</evidence>
<reference evidence="1" key="1">
    <citation type="submission" date="2021-02" db="EMBL/GenBank/DDBJ databases">
        <authorList>
            <person name="Han P."/>
        </authorList>
    </citation>
    <scope>NUCLEOTIDE SEQUENCE</scope>
    <source>
        <strain evidence="1">Candidatus Nitrosotenuis uzonensis 5A</strain>
    </source>
</reference>
<accession>A0A812F1S9</accession>
<evidence type="ECO:0000313" key="2">
    <source>
        <dbReference type="Proteomes" id="UP000655759"/>
    </source>
</evidence>
<protein>
    <submittedName>
        <fullName evidence="1">Uncharacterized protein</fullName>
    </submittedName>
</protein>
<dbReference type="Proteomes" id="UP000655759">
    <property type="component" value="Unassembled WGS sequence"/>
</dbReference>